<dbReference type="OrthoDB" id="7577082at2"/>
<dbReference type="EMBL" id="MPSB01000010">
    <property type="protein sequence ID" value="ONF95521.1"/>
    <property type="molecule type" value="Genomic_DNA"/>
</dbReference>
<evidence type="ECO:0000313" key="1">
    <source>
        <dbReference type="EMBL" id="ONF95521.1"/>
    </source>
</evidence>
<dbReference type="STRING" id="1915074.SPHI_21880"/>
<name>A0A1V2ES57_9SPHN</name>
<comment type="caution">
    <text evidence="1">The sequence shown here is derived from an EMBL/GenBank/DDBJ whole genome shotgun (WGS) entry which is preliminary data.</text>
</comment>
<dbReference type="Proteomes" id="UP000188729">
    <property type="component" value="Unassembled WGS sequence"/>
</dbReference>
<protein>
    <submittedName>
        <fullName evidence="1">Uncharacterized protein</fullName>
    </submittedName>
</protein>
<sequence length="90" mass="9759">MANSQLDIDTATVLDNIDAELVEFTGEVDGDDYEFAVQYDLLEALSGDRPDGDAADMFNRFIDQVTEAALSALSRNSDANPIIVSEADLE</sequence>
<accession>A0A1V2ES57</accession>
<dbReference type="RefSeq" id="WP_076744972.1">
    <property type="nucleotide sequence ID" value="NZ_MPSB01000010.1"/>
</dbReference>
<dbReference type="AlphaFoldDB" id="A0A1V2ES57"/>
<organism evidence="1 2">
    <name type="scientific">Sphingomonas jeddahensis</name>
    <dbReference type="NCBI Taxonomy" id="1915074"/>
    <lineage>
        <taxon>Bacteria</taxon>
        <taxon>Pseudomonadati</taxon>
        <taxon>Pseudomonadota</taxon>
        <taxon>Alphaproteobacteria</taxon>
        <taxon>Sphingomonadales</taxon>
        <taxon>Sphingomonadaceae</taxon>
        <taxon>Sphingomonas</taxon>
    </lineage>
</organism>
<gene>
    <name evidence="1" type="ORF">SPHI_21880</name>
</gene>
<reference evidence="1 2" key="1">
    <citation type="submission" date="2016-11" db="EMBL/GenBank/DDBJ databases">
        <title>Genome sequence of Sphingomonas jeddahensis G39.</title>
        <authorList>
            <person name="Poehlein A."/>
            <person name="Wuebbeler J.H."/>
            <person name="Steinbuechel A."/>
            <person name="Daniel R."/>
        </authorList>
    </citation>
    <scope>NUCLEOTIDE SEQUENCE [LARGE SCALE GENOMIC DNA]</scope>
    <source>
        <strain evidence="1 2">G39</strain>
    </source>
</reference>
<keyword evidence="2" id="KW-1185">Reference proteome</keyword>
<evidence type="ECO:0000313" key="2">
    <source>
        <dbReference type="Proteomes" id="UP000188729"/>
    </source>
</evidence>
<proteinExistence type="predicted"/>